<protein>
    <submittedName>
        <fullName evidence="1">Uncharacterized protein</fullName>
    </submittedName>
</protein>
<sequence>MSRCATRRGRHFGGVKGVCKLITGEDTALQHPSGALASVATNNSSALNQCF</sequence>
<dbReference type="AlphaFoldDB" id="A0A1Q8YK24"/>
<dbReference type="Proteomes" id="UP000185911">
    <property type="component" value="Unassembled WGS sequence"/>
</dbReference>
<gene>
    <name evidence="1" type="ORF">BLL52_0007</name>
</gene>
<comment type="caution">
    <text evidence="1">The sequence shown here is derived from an EMBL/GenBank/DDBJ whole genome shotgun (WGS) entry which is preliminary data.</text>
</comment>
<evidence type="ECO:0000313" key="1">
    <source>
        <dbReference type="EMBL" id="OLP08404.1"/>
    </source>
</evidence>
<organism evidence="1 2">
    <name type="scientific">Rhodoferax antarcticus ANT.BR</name>
    <dbReference type="NCBI Taxonomy" id="1111071"/>
    <lineage>
        <taxon>Bacteria</taxon>
        <taxon>Pseudomonadati</taxon>
        <taxon>Pseudomonadota</taxon>
        <taxon>Betaproteobacteria</taxon>
        <taxon>Burkholderiales</taxon>
        <taxon>Comamonadaceae</taxon>
        <taxon>Rhodoferax</taxon>
    </lineage>
</organism>
<keyword evidence="2" id="KW-1185">Reference proteome</keyword>
<proteinExistence type="predicted"/>
<reference evidence="1 2" key="1">
    <citation type="submission" date="2017-01" db="EMBL/GenBank/DDBJ databases">
        <title>Genome sequence of Rhodoferax antarcticus ANT.BR, a psychrophilic purple nonsulfur bacterium from an Antarctic microbial mat.</title>
        <authorList>
            <person name="Baker J."/>
            <person name="Riester C."/>
            <person name="Skinner B."/>
            <person name="Newell A."/>
            <person name="Swingley W."/>
            <person name="Madigan M."/>
            <person name="Jung D."/>
            <person name="Asao M."/>
            <person name="Chen M."/>
            <person name="Loughlin P."/>
            <person name="Pan H."/>
            <person name="Lin S."/>
            <person name="Li N."/>
            <person name="Shaw J."/>
            <person name="Prado M."/>
            <person name="Sherman C."/>
            <person name="Li X."/>
            <person name="Tang J."/>
            <person name="Blankenship R."/>
            <person name="Zhao T."/>
            <person name="Touchman J."/>
            <person name="Sattley M."/>
        </authorList>
    </citation>
    <scope>NUCLEOTIDE SEQUENCE [LARGE SCALE GENOMIC DNA]</scope>
    <source>
        <strain evidence="1 2">ANT.BR</strain>
    </source>
</reference>
<accession>A0A1Q8YK24</accession>
<name>A0A1Q8YK24_9BURK</name>
<dbReference type="EMBL" id="MSYM01000001">
    <property type="protein sequence ID" value="OLP08404.1"/>
    <property type="molecule type" value="Genomic_DNA"/>
</dbReference>
<evidence type="ECO:0000313" key="2">
    <source>
        <dbReference type="Proteomes" id="UP000185911"/>
    </source>
</evidence>